<dbReference type="OrthoDB" id="9035799at2"/>
<sequence length="399" mass="44505">MSLHFEVESPQVKAVLRLLSGPLCGCEYQLNDGVTLVVAGAVGTLLGVVDGKELSGMPEFPERAIVVPLEGGRNFEIIIDDNARSGFRLRTLEPQLEEWGCVYQEICQMGSLRFAVRPMDVDWEPGIVEPLLPLTEVVSLPQRRSWGVSVLIGAAALVVVLGLVLVLWTVLNEDKRVAEVASVVAGSSDAYRLVSGRDGAVYVFAKNERDVSWAKQALSREGLISAARVVTLPDEEARLGKLLVESYPVLAFYRMRLLDPAKPVLVLSQERAQISSQMSRELMANMMSWMPYAKSIDVVNWSDAMLDERAQAGLDRLGINYDRISNASSVTYVVQSSLTDIQLVHLQDFIGNYYREFGMRYIYFSVALKDDWLKGKSFKYGGSGYVKMTQQHWFFPQSF</sequence>
<dbReference type="NCBIfam" id="TIGR02554">
    <property type="entry name" value="PrgH"/>
    <property type="match status" value="1"/>
</dbReference>
<accession>A0A2S9H1L0</accession>
<dbReference type="AlphaFoldDB" id="A0A2S9H1L0"/>
<protein>
    <submittedName>
        <fullName evidence="2">PrgH: type III secretion apparatus protein PrgH/EprH</fullName>
    </submittedName>
</protein>
<dbReference type="GO" id="GO:0016020">
    <property type="term" value="C:membrane"/>
    <property type="evidence" value="ECO:0007669"/>
    <property type="project" value="InterPro"/>
</dbReference>
<feature type="transmembrane region" description="Helical" evidence="1">
    <location>
        <begin position="148"/>
        <end position="171"/>
    </location>
</feature>
<keyword evidence="1" id="KW-1133">Transmembrane helix</keyword>
<dbReference type="Gene3D" id="3.30.70.1780">
    <property type="match status" value="1"/>
</dbReference>
<dbReference type="Gene3D" id="2.60.200.20">
    <property type="match status" value="1"/>
</dbReference>
<keyword evidence="1" id="KW-0812">Transmembrane</keyword>
<proteinExistence type="predicted"/>
<keyword evidence="1" id="KW-0472">Membrane</keyword>
<dbReference type="InterPro" id="IPR013387">
    <property type="entry name" value="T3SS_PrgH/EprH"/>
</dbReference>
<keyword evidence="3" id="KW-1185">Reference proteome</keyword>
<dbReference type="Gene3D" id="3.30.70.1770">
    <property type="match status" value="1"/>
</dbReference>
<dbReference type="RefSeq" id="WP_105531154.1">
    <property type="nucleotide sequence ID" value="NZ_PUGF01000005.1"/>
</dbReference>
<evidence type="ECO:0000313" key="2">
    <source>
        <dbReference type="EMBL" id="PRC93875.1"/>
    </source>
</evidence>
<gene>
    <name evidence="2" type="ORF">S2091_1484</name>
</gene>
<dbReference type="Gene3D" id="3.30.300.170">
    <property type="match status" value="1"/>
</dbReference>
<dbReference type="InterPro" id="IPR019029">
    <property type="entry name" value="T3SS_PrgH/EprH-like"/>
</dbReference>
<evidence type="ECO:0000256" key="1">
    <source>
        <dbReference type="SAM" id="Phobius"/>
    </source>
</evidence>
<dbReference type="Pfam" id="PF09480">
    <property type="entry name" value="PrgH"/>
    <property type="match status" value="1"/>
</dbReference>
<reference evidence="2 3" key="1">
    <citation type="submission" date="2018-02" db="EMBL/GenBank/DDBJ databases">
        <title>Solimicrobium silvestre gen. nov., sp. nov., isolated from alpine forest soil.</title>
        <authorList>
            <person name="Margesin R."/>
            <person name="Albuquerque L."/>
            <person name="Zhang D.-C."/>
            <person name="Froufe H.J.C."/>
            <person name="Severino R."/>
            <person name="Roxo I."/>
            <person name="Egas C."/>
            <person name="Da Costa M.S."/>
        </authorList>
    </citation>
    <scope>NUCLEOTIDE SEQUENCE [LARGE SCALE GENOMIC DNA]</scope>
    <source>
        <strain evidence="2 3">S20-91</strain>
    </source>
</reference>
<comment type="caution">
    <text evidence="2">The sequence shown here is derived from an EMBL/GenBank/DDBJ whole genome shotgun (WGS) entry which is preliminary data.</text>
</comment>
<name>A0A2S9H1L0_9BURK</name>
<organism evidence="2 3">
    <name type="scientific">Solimicrobium silvestre</name>
    <dbReference type="NCBI Taxonomy" id="2099400"/>
    <lineage>
        <taxon>Bacteria</taxon>
        <taxon>Pseudomonadati</taxon>
        <taxon>Pseudomonadota</taxon>
        <taxon>Betaproteobacteria</taxon>
        <taxon>Burkholderiales</taxon>
        <taxon>Oxalobacteraceae</taxon>
        <taxon>Solimicrobium</taxon>
    </lineage>
</organism>
<dbReference type="EMBL" id="PUGF01000005">
    <property type="protein sequence ID" value="PRC93875.1"/>
    <property type="molecule type" value="Genomic_DNA"/>
</dbReference>
<dbReference type="Proteomes" id="UP000237839">
    <property type="component" value="Unassembled WGS sequence"/>
</dbReference>
<evidence type="ECO:0000313" key="3">
    <source>
        <dbReference type="Proteomes" id="UP000237839"/>
    </source>
</evidence>